<reference evidence="1 2" key="1">
    <citation type="submission" date="2015-04" db="EMBL/GenBank/DDBJ databases">
        <title>Complete genome sequence of Schizopora paradoxa KUC8140, a cosmopolitan wood degrader in East Asia.</title>
        <authorList>
            <consortium name="DOE Joint Genome Institute"/>
            <person name="Min B."/>
            <person name="Park H."/>
            <person name="Jang Y."/>
            <person name="Kim J.-J."/>
            <person name="Kim K.H."/>
            <person name="Pangilinan J."/>
            <person name="Lipzen A."/>
            <person name="Riley R."/>
            <person name="Grigoriev I.V."/>
            <person name="Spatafora J.W."/>
            <person name="Choi I.-G."/>
        </authorList>
    </citation>
    <scope>NUCLEOTIDE SEQUENCE [LARGE SCALE GENOMIC DNA]</scope>
    <source>
        <strain evidence="1 2">KUC8140</strain>
    </source>
</reference>
<keyword evidence="2" id="KW-1185">Reference proteome</keyword>
<evidence type="ECO:0000313" key="2">
    <source>
        <dbReference type="Proteomes" id="UP000053477"/>
    </source>
</evidence>
<dbReference type="Proteomes" id="UP000053477">
    <property type="component" value="Unassembled WGS sequence"/>
</dbReference>
<dbReference type="EMBL" id="KQ085899">
    <property type="protein sequence ID" value="KLO17928.1"/>
    <property type="molecule type" value="Genomic_DNA"/>
</dbReference>
<dbReference type="InParanoid" id="A0A0H2S8H5"/>
<dbReference type="Gene3D" id="3.40.1410.10">
    <property type="entry name" value="Chorismate lyase-like"/>
    <property type="match status" value="1"/>
</dbReference>
<name>A0A0H2S8H5_9AGAM</name>
<dbReference type="OrthoDB" id="5673at2759"/>
<sequence>MSLSSAKLASAEPFSPTVTVFDYAWPRNITPLERIILAASGDLQRMLSAFFAHPIMIDLVFSQTSPSGRPSETASPSEPIVQRRQVHLLCQGRTVCVATSSVTITSPECAHLFLDEKYAIGQLFRAVGKVPKFSLLKVGHGPAEETQRQKCEREDEDGPTTLWRRYTLEVEGFGCDIVEVFPDREMFVQSEEWLDRQPLQTACQRALQAAQNLLDPPGAPTVS</sequence>
<proteinExistence type="predicted"/>
<dbReference type="AlphaFoldDB" id="A0A0H2S8H5"/>
<protein>
    <submittedName>
        <fullName evidence="1">Uncharacterized protein</fullName>
    </submittedName>
</protein>
<organism evidence="1 2">
    <name type="scientific">Schizopora paradoxa</name>
    <dbReference type="NCBI Taxonomy" id="27342"/>
    <lineage>
        <taxon>Eukaryota</taxon>
        <taxon>Fungi</taxon>
        <taxon>Dikarya</taxon>
        <taxon>Basidiomycota</taxon>
        <taxon>Agaricomycotina</taxon>
        <taxon>Agaricomycetes</taxon>
        <taxon>Hymenochaetales</taxon>
        <taxon>Schizoporaceae</taxon>
        <taxon>Schizopora</taxon>
    </lineage>
</organism>
<accession>A0A0H2S8H5</accession>
<dbReference type="SUPFAM" id="SSF64288">
    <property type="entry name" value="Chorismate lyase-like"/>
    <property type="match status" value="1"/>
</dbReference>
<dbReference type="STRING" id="27342.A0A0H2S8H5"/>
<dbReference type="InterPro" id="IPR028978">
    <property type="entry name" value="Chorismate_lyase_/UTRA_dom_sf"/>
</dbReference>
<gene>
    <name evidence="1" type="ORF">SCHPADRAFT_993925</name>
</gene>
<evidence type="ECO:0000313" key="1">
    <source>
        <dbReference type="EMBL" id="KLO17928.1"/>
    </source>
</evidence>